<evidence type="ECO:0008006" key="4">
    <source>
        <dbReference type="Google" id="ProtNLM"/>
    </source>
</evidence>
<proteinExistence type="predicted"/>
<feature type="compositionally biased region" description="Polar residues" evidence="1">
    <location>
        <begin position="125"/>
        <end position="138"/>
    </location>
</feature>
<name>A0A158K4N7_9BURK</name>
<dbReference type="Pfam" id="PF11154">
    <property type="entry name" value="DUF2934"/>
    <property type="match status" value="1"/>
</dbReference>
<evidence type="ECO:0000313" key="2">
    <source>
        <dbReference type="EMBL" id="SAL75490.1"/>
    </source>
</evidence>
<dbReference type="EMBL" id="FCOL02000034">
    <property type="protein sequence ID" value="SAL75490.1"/>
    <property type="molecule type" value="Genomic_DNA"/>
</dbReference>
<dbReference type="Proteomes" id="UP000054925">
    <property type="component" value="Unassembled WGS sequence"/>
</dbReference>
<organism evidence="2 3">
    <name type="scientific">Caballeronia terrestris</name>
    <dbReference type="NCBI Taxonomy" id="1226301"/>
    <lineage>
        <taxon>Bacteria</taxon>
        <taxon>Pseudomonadati</taxon>
        <taxon>Pseudomonadota</taxon>
        <taxon>Betaproteobacteria</taxon>
        <taxon>Burkholderiales</taxon>
        <taxon>Burkholderiaceae</taxon>
        <taxon>Caballeronia</taxon>
    </lineage>
</organism>
<accession>A0A158K4N7</accession>
<dbReference type="AlphaFoldDB" id="A0A158K4N7"/>
<dbReference type="OrthoDB" id="8909820at2"/>
<gene>
    <name evidence="2" type="ORF">AWB67_04770</name>
</gene>
<evidence type="ECO:0000256" key="1">
    <source>
        <dbReference type="SAM" id="MobiDB-lite"/>
    </source>
</evidence>
<sequence length="138" mass="15093">MPLETPEEHIRMHAYRLWEADGGPHGRDEYYWHQACAQLQTDVAAPSDLLSDEDAKSTARKVTTKKTATTSNAEKASKSKTKNASVASGAERTSKTKRKFSTKAVAELPDTKDAVPKSAKKNTKKVSATSEQGSKNTR</sequence>
<dbReference type="InterPro" id="IPR021327">
    <property type="entry name" value="DUF2934"/>
</dbReference>
<dbReference type="RefSeq" id="WP_087658647.1">
    <property type="nucleotide sequence ID" value="NZ_FCOL02000034.1"/>
</dbReference>
<comment type="caution">
    <text evidence="2">The sequence shown here is derived from an EMBL/GenBank/DDBJ whole genome shotgun (WGS) entry which is preliminary data.</text>
</comment>
<reference evidence="2" key="1">
    <citation type="submission" date="2016-01" db="EMBL/GenBank/DDBJ databases">
        <authorList>
            <person name="Peeters C."/>
        </authorList>
    </citation>
    <scope>NUCLEOTIDE SEQUENCE [LARGE SCALE GENOMIC DNA]</scope>
    <source>
        <strain evidence="2">LMG 22937</strain>
    </source>
</reference>
<protein>
    <recommendedName>
        <fullName evidence="4">DUF2934 domain-containing protein</fullName>
    </recommendedName>
</protein>
<feature type="region of interest" description="Disordered" evidence="1">
    <location>
        <begin position="48"/>
        <end position="138"/>
    </location>
</feature>
<feature type="compositionally biased region" description="Low complexity" evidence="1">
    <location>
        <begin position="65"/>
        <end position="74"/>
    </location>
</feature>
<keyword evidence="3" id="KW-1185">Reference proteome</keyword>
<evidence type="ECO:0000313" key="3">
    <source>
        <dbReference type="Proteomes" id="UP000054925"/>
    </source>
</evidence>